<dbReference type="OrthoDB" id="6160725at2759"/>
<dbReference type="Proteomes" id="UP000014760">
    <property type="component" value="Unassembled WGS sequence"/>
</dbReference>
<dbReference type="EnsemblMetazoa" id="CapteT225725">
    <property type="protein sequence ID" value="CapteP225725"/>
    <property type="gene ID" value="CapteG225725"/>
</dbReference>
<sequence>MAKDHKQPSLHRRKKPRKIVRTYGKQISRCEEMVRSLSLVQSSQEDNPTGSPRGRLTHSAPNQFHLHRGVLEEHIRGRAWSGIEYLRSNERMPADKPTDDKISERLPDSNQLTPEGLCEVLRTRGYGDPRVRMVWADSSDHQLLPDIKKRRKKTKRIPYYMEKIRGQARTEFDSAAKKAKEFCDEEIHRVAMMRRAKVNAGLQMLLEEEEVVAESIVDTVYGNMKEKSEGGLTKEEMFERIVQWIEDVDEARKHRKYECNIGYHVSTFGLDDFNSESRESLDLALAIITLMRAVYSIIKVLPITKKNTNDTHHQLIVNINERTEKWIHI</sequence>
<feature type="region of interest" description="Disordered" evidence="1">
    <location>
        <begin position="38"/>
        <end position="60"/>
    </location>
</feature>
<gene>
    <name evidence="2" type="ORF">CAPTEDRAFT_225725</name>
</gene>
<dbReference type="EMBL" id="KB298688">
    <property type="protein sequence ID" value="ELU08943.1"/>
    <property type="molecule type" value="Genomic_DNA"/>
</dbReference>
<evidence type="ECO:0000313" key="3">
    <source>
        <dbReference type="EnsemblMetazoa" id="CapteP225725"/>
    </source>
</evidence>
<organism evidence="2">
    <name type="scientific">Capitella teleta</name>
    <name type="common">Polychaete worm</name>
    <dbReference type="NCBI Taxonomy" id="283909"/>
    <lineage>
        <taxon>Eukaryota</taxon>
        <taxon>Metazoa</taxon>
        <taxon>Spiralia</taxon>
        <taxon>Lophotrochozoa</taxon>
        <taxon>Annelida</taxon>
        <taxon>Polychaeta</taxon>
        <taxon>Sedentaria</taxon>
        <taxon>Scolecida</taxon>
        <taxon>Capitellidae</taxon>
        <taxon>Capitella</taxon>
    </lineage>
</organism>
<reference evidence="4" key="1">
    <citation type="submission" date="2012-12" db="EMBL/GenBank/DDBJ databases">
        <authorList>
            <person name="Hellsten U."/>
            <person name="Grimwood J."/>
            <person name="Chapman J.A."/>
            <person name="Shapiro H."/>
            <person name="Aerts A."/>
            <person name="Otillar R.P."/>
            <person name="Terry A.Y."/>
            <person name="Boore J.L."/>
            <person name="Simakov O."/>
            <person name="Marletaz F."/>
            <person name="Cho S.-J."/>
            <person name="Edsinger-Gonzales E."/>
            <person name="Havlak P."/>
            <person name="Kuo D.-H."/>
            <person name="Larsson T."/>
            <person name="Lv J."/>
            <person name="Arendt D."/>
            <person name="Savage R."/>
            <person name="Osoegawa K."/>
            <person name="de Jong P."/>
            <person name="Lindberg D.R."/>
            <person name="Seaver E.C."/>
            <person name="Weisblat D.A."/>
            <person name="Putnam N.H."/>
            <person name="Grigoriev I.V."/>
            <person name="Rokhsar D.S."/>
        </authorList>
    </citation>
    <scope>NUCLEOTIDE SEQUENCE</scope>
    <source>
        <strain evidence="4">I ESC-2004</strain>
    </source>
</reference>
<evidence type="ECO:0000313" key="4">
    <source>
        <dbReference type="Proteomes" id="UP000014760"/>
    </source>
</evidence>
<feature type="compositionally biased region" description="Polar residues" evidence="1">
    <location>
        <begin position="38"/>
        <end position="50"/>
    </location>
</feature>
<proteinExistence type="predicted"/>
<protein>
    <submittedName>
        <fullName evidence="2 3">Uncharacterized protein</fullName>
    </submittedName>
</protein>
<evidence type="ECO:0000256" key="1">
    <source>
        <dbReference type="SAM" id="MobiDB-lite"/>
    </source>
</evidence>
<keyword evidence="4" id="KW-1185">Reference proteome</keyword>
<accession>R7US24</accession>
<evidence type="ECO:0000313" key="2">
    <source>
        <dbReference type="EMBL" id="ELU08943.1"/>
    </source>
</evidence>
<reference evidence="2 4" key="2">
    <citation type="journal article" date="2013" name="Nature">
        <title>Insights into bilaterian evolution from three spiralian genomes.</title>
        <authorList>
            <person name="Simakov O."/>
            <person name="Marletaz F."/>
            <person name="Cho S.J."/>
            <person name="Edsinger-Gonzales E."/>
            <person name="Havlak P."/>
            <person name="Hellsten U."/>
            <person name="Kuo D.H."/>
            <person name="Larsson T."/>
            <person name="Lv J."/>
            <person name="Arendt D."/>
            <person name="Savage R."/>
            <person name="Osoegawa K."/>
            <person name="de Jong P."/>
            <person name="Grimwood J."/>
            <person name="Chapman J.A."/>
            <person name="Shapiro H."/>
            <person name="Aerts A."/>
            <person name="Otillar R.P."/>
            <person name="Terry A.Y."/>
            <person name="Boore J.L."/>
            <person name="Grigoriev I.V."/>
            <person name="Lindberg D.R."/>
            <person name="Seaver E.C."/>
            <person name="Weisblat D.A."/>
            <person name="Putnam N.H."/>
            <person name="Rokhsar D.S."/>
        </authorList>
    </citation>
    <scope>NUCLEOTIDE SEQUENCE</scope>
    <source>
        <strain evidence="2 4">I ESC-2004</strain>
    </source>
</reference>
<reference evidence="3" key="3">
    <citation type="submission" date="2015-06" db="UniProtKB">
        <authorList>
            <consortium name="EnsemblMetazoa"/>
        </authorList>
    </citation>
    <scope>IDENTIFICATION</scope>
</reference>
<dbReference type="EMBL" id="AMQN01001046">
    <property type="status" value="NOT_ANNOTATED_CDS"/>
    <property type="molecule type" value="Genomic_DNA"/>
</dbReference>
<dbReference type="AlphaFoldDB" id="R7US24"/>
<name>R7US24_CAPTE</name>
<dbReference type="HOGENOM" id="CLU_845292_0_0_1"/>